<feature type="compositionally biased region" description="Basic and acidic residues" evidence="1">
    <location>
        <begin position="63"/>
        <end position="72"/>
    </location>
</feature>
<accession>A0A5D5AM88</accession>
<evidence type="ECO:0000313" key="2">
    <source>
        <dbReference type="EMBL" id="TYT62826.1"/>
    </source>
</evidence>
<evidence type="ECO:0000313" key="3">
    <source>
        <dbReference type="Proteomes" id="UP000324104"/>
    </source>
</evidence>
<feature type="region of interest" description="Disordered" evidence="1">
    <location>
        <begin position="1"/>
        <end position="98"/>
    </location>
</feature>
<protein>
    <submittedName>
        <fullName evidence="2">Uncharacterized protein</fullName>
    </submittedName>
</protein>
<proteinExistence type="predicted"/>
<feature type="compositionally biased region" description="Acidic residues" evidence="1">
    <location>
        <begin position="217"/>
        <end position="243"/>
    </location>
</feature>
<name>A0A5D5AM88_9EURY</name>
<gene>
    <name evidence="2" type="ORF">FYC77_05770</name>
</gene>
<organism evidence="2 3">
    <name type="scientific">Natrialba swarupiae</name>
    <dbReference type="NCBI Taxonomy" id="2448032"/>
    <lineage>
        <taxon>Archaea</taxon>
        <taxon>Methanobacteriati</taxon>
        <taxon>Methanobacteriota</taxon>
        <taxon>Stenosarchaea group</taxon>
        <taxon>Halobacteria</taxon>
        <taxon>Halobacteriales</taxon>
        <taxon>Natrialbaceae</taxon>
        <taxon>Natrialba</taxon>
    </lineage>
</organism>
<reference evidence="2 3" key="1">
    <citation type="submission" date="2019-08" db="EMBL/GenBank/DDBJ databases">
        <title>Archaea genome.</title>
        <authorList>
            <person name="Kajale S."/>
            <person name="Shouche Y."/>
            <person name="Deshpande N."/>
            <person name="Sharma A."/>
        </authorList>
    </citation>
    <scope>NUCLEOTIDE SEQUENCE [LARGE SCALE GENOMIC DNA]</scope>
    <source>
        <strain evidence="2 3">ESP3B_9</strain>
    </source>
</reference>
<feature type="compositionally biased region" description="Basic and acidic residues" evidence="1">
    <location>
        <begin position="190"/>
        <end position="200"/>
    </location>
</feature>
<feature type="compositionally biased region" description="Acidic residues" evidence="1">
    <location>
        <begin position="89"/>
        <end position="98"/>
    </location>
</feature>
<comment type="caution">
    <text evidence="2">The sequence shown here is derived from an EMBL/GenBank/DDBJ whole genome shotgun (WGS) entry which is preliminary data.</text>
</comment>
<dbReference type="EMBL" id="VTAW01000005">
    <property type="protein sequence ID" value="TYT62826.1"/>
    <property type="molecule type" value="Genomic_DNA"/>
</dbReference>
<feature type="compositionally biased region" description="Low complexity" evidence="1">
    <location>
        <begin position="279"/>
        <end position="291"/>
    </location>
</feature>
<feature type="compositionally biased region" description="Low complexity" evidence="1">
    <location>
        <begin position="155"/>
        <end position="168"/>
    </location>
</feature>
<dbReference type="RefSeq" id="WP_149080555.1">
    <property type="nucleotide sequence ID" value="NZ_VTAW01000005.1"/>
</dbReference>
<dbReference type="AlphaFoldDB" id="A0A5D5AM88"/>
<feature type="compositionally biased region" description="Acidic residues" evidence="1">
    <location>
        <begin position="269"/>
        <end position="278"/>
    </location>
</feature>
<feature type="compositionally biased region" description="Low complexity" evidence="1">
    <location>
        <begin position="201"/>
        <end position="216"/>
    </location>
</feature>
<sequence length="311" mass="32922">MTDSTIENKPGDGGFDIGSSADELFGEIAEEPLETDVDRDEDGESEDDQGVEDQTAATVFGQLKDEVDRSGTDELLADESPEDIIASADEPEPEPEVDDELLADEEALTNLLLTERTKGEEFLWIDAGDSAGVNDSDDSPSDAPPSTDDRSAESTAEGDVAEDAAGATESTDSNDEPATETQRSVLETNARPDEGDRAISSDDASTDSSESSPFAADESEDEPDEPDLGEIEPAEPEFSDIEPEGIGFADSDPEETTRSTRSEVNADPTETDESDGDSTSEPSTESDSPEGANDVPTGFFGRLRAKLASLF</sequence>
<keyword evidence="3" id="KW-1185">Reference proteome</keyword>
<feature type="region of interest" description="Disordered" evidence="1">
    <location>
        <begin position="115"/>
        <end position="299"/>
    </location>
</feature>
<evidence type="ECO:0000256" key="1">
    <source>
        <dbReference type="SAM" id="MobiDB-lite"/>
    </source>
</evidence>
<feature type="compositionally biased region" description="Acidic residues" evidence="1">
    <location>
        <begin position="24"/>
        <end position="51"/>
    </location>
</feature>
<dbReference type="Proteomes" id="UP000324104">
    <property type="component" value="Unassembled WGS sequence"/>
</dbReference>